<name>A0A7W7K686_9SPHN</name>
<gene>
    <name evidence="1" type="ORF">HNO88_000309</name>
</gene>
<proteinExistence type="predicted"/>
<organism evidence="1 2">
    <name type="scientific">Novosphingobium chloroacetimidivorans</name>
    <dbReference type="NCBI Taxonomy" id="1428314"/>
    <lineage>
        <taxon>Bacteria</taxon>
        <taxon>Pseudomonadati</taxon>
        <taxon>Pseudomonadota</taxon>
        <taxon>Alphaproteobacteria</taxon>
        <taxon>Sphingomonadales</taxon>
        <taxon>Sphingomonadaceae</taxon>
        <taxon>Novosphingobium</taxon>
    </lineage>
</organism>
<accession>A0A7W7K686</accession>
<evidence type="ECO:0000313" key="1">
    <source>
        <dbReference type="EMBL" id="MBB4857012.1"/>
    </source>
</evidence>
<dbReference type="AlphaFoldDB" id="A0A7W7K686"/>
<keyword evidence="2" id="KW-1185">Reference proteome</keyword>
<evidence type="ECO:0000313" key="2">
    <source>
        <dbReference type="Proteomes" id="UP000555448"/>
    </source>
</evidence>
<protein>
    <recommendedName>
        <fullName evidence="3">DNA transfer protein</fullName>
    </recommendedName>
</protein>
<comment type="caution">
    <text evidence="1">The sequence shown here is derived from an EMBL/GenBank/DDBJ whole genome shotgun (WGS) entry which is preliminary data.</text>
</comment>
<sequence>MAGSAQKSAAKKAAAAQTAADQAAIAQQQQQYQQTRTDLAPWMQAGQSALGGQGDLLGLNGAGPQQSSIDALKASPLYASLFGNGQEALLANASATGGLRGGNLQGASMNFGRDTLSAVIQNQLANLGGVSQQGQNAAAQVGNFGANAANNISGALQSTGQAQAGAALATGAANAGMITGAASAIGSLAGNTNVQQWAGKLF</sequence>
<reference evidence="1 2" key="1">
    <citation type="submission" date="2020-08" db="EMBL/GenBank/DDBJ databases">
        <title>Functional genomics of gut bacteria from endangered species of beetles.</title>
        <authorList>
            <person name="Carlos-Shanley C."/>
        </authorList>
    </citation>
    <scope>NUCLEOTIDE SEQUENCE [LARGE SCALE GENOMIC DNA]</scope>
    <source>
        <strain evidence="1 2">S00245</strain>
    </source>
</reference>
<dbReference type="Proteomes" id="UP000555448">
    <property type="component" value="Unassembled WGS sequence"/>
</dbReference>
<dbReference type="EMBL" id="JACHLR010000001">
    <property type="protein sequence ID" value="MBB4857012.1"/>
    <property type="molecule type" value="Genomic_DNA"/>
</dbReference>
<evidence type="ECO:0008006" key="3">
    <source>
        <dbReference type="Google" id="ProtNLM"/>
    </source>
</evidence>
<dbReference type="RefSeq" id="WP_184242071.1">
    <property type="nucleotide sequence ID" value="NZ_JACHLR010000001.1"/>
</dbReference>